<sequence length="146" mass="16481">MMARRPKIAADDSNVREGFENFTLRLPVGQSERMSRFTTRHRLSVGELFSFGLNVAKVKQDGSDRRMIDYGRLNNELSSGDAGVIAHSGRFSLGEANRIRTFRTLHNLSMPYLLVYLMNEAEIGPTGDARVWIDYETLTILQRAAA</sequence>
<protein>
    <submittedName>
        <fullName evidence="1">Uncharacterized protein</fullName>
    </submittedName>
</protein>
<dbReference type="EMBL" id="QURN01000019">
    <property type="protein sequence ID" value="RFC64648.1"/>
    <property type="molecule type" value="Genomic_DNA"/>
</dbReference>
<dbReference type="Proteomes" id="UP000262379">
    <property type="component" value="Unassembled WGS sequence"/>
</dbReference>
<evidence type="ECO:0000313" key="1">
    <source>
        <dbReference type="EMBL" id="RFC64648.1"/>
    </source>
</evidence>
<reference evidence="2" key="1">
    <citation type="submission" date="2018-08" db="EMBL/GenBank/DDBJ databases">
        <authorList>
            <person name="Im W.T."/>
        </authorList>
    </citation>
    <scope>NUCLEOTIDE SEQUENCE [LARGE SCALE GENOMIC DNA]</scope>
    <source>
        <strain evidence="2">LA-28</strain>
    </source>
</reference>
<name>A0A371X5Z5_9HYPH</name>
<proteinExistence type="predicted"/>
<keyword evidence="2" id="KW-1185">Reference proteome</keyword>
<comment type="caution">
    <text evidence="1">The sequence shown here is derived from an EMBL/GenBank/DDBJ whole genome shotgun (WGS) entry which is preliminary data.</text>
</comment>
<dbReference type="AlphaFoldDB" id="A0A371X5Z5"/>
<gene>
    <name evidence="1" type="ORF">DY251_19425</name>
</gene>
<accession>A0A371X5Z5</accession>
<evidence type="ECO:0000313" key="2">
    <source>
        <dbReference type="Proteomes" id="UP000262379"/>
    </source>
</evidence>
<organism evidence="1 2">
    <name type="scientific">Mesorhizobium denitrificans</name>
    <dbReference type="NCBI Taxonomy" id="2294114"/>
    <lineage>
        <taxon>Bacteria</taxon>
        <taxon>Pseudomonadati</taxon>
        <taxon>Pseudomonadota</taxon>
        <taxon>Alphaproteobacteria</taxon>
        <taxon>Hyphomicrobiales</taxon>
        <taxon>Phyllobacteriaceae</taxon>
        <taxon>Mesorhizobium</taxon>
    </lineage>
</organism>